<gene>
    <name evidence="13" type="ORF">BDZ94DRAFT_1210880</name>
</gene>
<sequence length="230" mass="25512">MSLFKIPFVLANLVGTHITCTPPVSPALEHERKSEPLRLSRAVPYTKCIFWVLALTEIAAIVASYNAQLPISQKVLGVMLLTQNAGGIKATPLSTIGALLSFFGGAVRLSCYRWMGKHFTFDVSIRDHHKLITTGPYGIVRHPGYTGALMNVLGLVCFHASPGSLLRESEVLGIGLGRVLVGLMVVVMLVPVPFLRHRMRMEDMALKQQFGQDWDEWAERVPYWLIPGIY</sequence>
<evidence type="ECO:0000256" key="7">
    <source>
        <dbReference type="ARBA" id="ARBA00022989"/>
    </source>
</evidence>
<evidence type="ECO:0000256" key="9">
    <source>
        <dbReference type="ARBA" id="ARBA00023136"/>
    </source>
</evidence>
<protein>
    <recommendedName>
        <fullName evidence="15">Protein-S-isoprenylcysteine O-methyltransferase</fullName>
    </recommendedName>
</protein>
<evidence type="ECO:0000313" key="14">
    <source>
        <dbReference type="Proteomes" id="UP000807353"/>
    </source>
</evidence>
<keyword evidence="8" id="KW-0443">Lipid metabolism</keyword>
<dbReference type="AlphaFoldDB" id="A0A9P5YCT0"/>
<keyword evidence="7 12" id="KW-1133">Transmembrane helix</keyword>
<feature type="transmembrane region" description="Helical" evidence="12">
    <location>
        <begin position="87"/>
        <end position="107"/>
    </location>
</feature>
<dbReference type="GO" id="GO:0008654">
    <property type="term" value="P:phospholipid biosynthetic process"/>
    <property type="evidence" value="ECO:0007669"/>
    <property type="project" value="UniProtKB-KW"/>
</dbReference>
<feature type="transmembrane region" description="Helical" evidence="12">
    <location>
        <begin position="48"/>
        <end position="67"/>
    </location>
</feature>
<dbReference type="OrthoDB" id="422086at2759"/>
<keyword evidence="6" id="KW-0256">Endoplasmic reticulum</keyword>
<keyword evidence="3" id="KW-0489">Methyltransferase</keyword>
<feature type="transmembrane region" description="Helical" evidence="12">
    <location>
        <begin position="148"/>
        <end position="166"/>
    </location>
</feature>
<evidence type="ECO:0000256" key="3">
    <source>
        <dbReference type="ARBA" id="ARBA00022603"/>
    </source>
</evidence>
<evidence type="ECO:0008006" key="15">
    <source>
        <dbReference type="Google" id="ProtNLM"/>
    </source>
</evidence>
<dbReference type="EMBL" id="MU150236">
    <property type="protein sequence ID" value="KAF9467687.1"/>
    <property type="molecule type" value="Genomic_DNA"/>
</dbReference>
<keyword evidence="3" id="KW-0808">Transferase</keyword>
<evidence type="ECO:0000256" key="4">
    <source>
        <dbReference type="ARBA" id="ARBA00022691"/>
    </source>
</evidence>
<dbReference type="GO" id="GO:0012505">
    <property type="term" value="C:endomembrane system"/>
    <property type="evidence" value="ECO:0007669"/>
    <property type="project" value="UniProtKB-SubCell"/>
</dbReference>
<evidence type="ECO:0000256" key="8">
    <source>
        <dbReference type="ARBA" id="ARBA00023098"/>
    </source>
</evidence>
<proteinExistence type="predicted"/>
<evidence type="ECO:0000256" key="2">
    <source>
        <dbReference type="ARBA" id="ARBA00022516"/>
    </source>
</evidence>
<keyword evidence="11" id="KW-1208">Phospholipid metabolism</keyword>
<evidence type="ECO:0000256" key="12">
    <source>
        <dbReference type="SAM" id="Phobius"/>
    </source>
</evidence>
<organism evidence="13 14">
    <name type="scientific">Collybia nuda</name>
    <dbReference type="NCBI Taxonomy" id="64659"/>
    <lineage>
        <taxon>Eukaryota</taxon>
        <taxon>Fungi</taxon>
        <taxon>Dikarya</taxon>
        <taxon>Basidiomycota</taxon>
        <taxon>Agaricomycotina</taxon>
        <taxon>Agaricomycetes</taxon>
        <taxon>Agaricomycetidae</taxon>
        <taxon>Agaricales</taxon>
        <taxon>Tricholomatineae</taxon>
        <taxon>Clitocybaceae</taxon>
        <taxon>Collybia</taxon>
    </lineage>
</organism>
<reference evidence="13" key="1">
    <citation type="submission" date="2020-11" db="EMBL/GenBank/DDBJ databases">
        <authorList>
            <consortium name="DOE Joint Genome Institute"/>
            <person name="Ahrendt S."/>
            <person name="Riley R."/>
            <person name="Andreopoulos W."/>
            <person name="Labutti K."/>
            <person name="Pangilinan J."/>
            <person name="Ruiz-Duenas F.J."/>
            <person name="Barrasa J.M."/>
            <person name="Sanchez-Garcia M."/>
            <person name="Camarero S."/>
            <person name="Miyauchi S."/>
            <person name="Serrano A."/>
            <person name="Linde D."/>
            <person name="Babiker R."/>
            <person name="Drula E."/>
            <person name="Ayuso-Fernandez I."/>
            <person name="Pacheco R."/>
            <person name="Padilla G."/>
            <person name="Ferreira P."/>
            <person name="Barriuso J."/>
            <person name="Kellner H."/>
            <person name="Castanera R."/>
            <person name="Alfaro M."/>
            <person name="Ramirez L."/>
            <person name="Pisabarro A.G."/>
            <person name="Kuo A."/>
            <person name="Tritt A."/>
            <person name="Lipzen A."/>
            <person name="He G."/>
            <person name="Yan M."/>
            <person name="Ng V."/>
            <person name="Cullen D."/>
            <person name="Martin F."/>
            <person name="Rosso M.-N."/>
            <person name="Henrissat B."/>
            <person name="Hibbett D."/>
            <person name="Martinez A.T."/>
            <person name="Grigoriev I.V."/>
        </authorList>
    </citation>
    <scope>NUCLEOTIDE SEQUENCE</scope>
    <source>
        <strain evidence="13">CBS 247.69</strain>
    </source>
</reference>
<dbReference type="GO" id="GO:0008168">
    <property type="term" value="F:methyltransferase activity"/>
    <property type="evidence" value="ECO:0007669"/>
    <property type="project" value="UniProtKB-KW"/>
</dbReference>
<evidence type="ECO:0000313" key="13">
    <source>
        <dbReference type="EMBL" id="KAF9467687.1"/>
    </source>
</evidence>
<evidence type="ECO:0000256" key="11">
    <source>
        <dbReference type="ARBA" id="ARBA00023264"/>
    </source>
</evidence>
<evidence type="ECO:0000256" key="10">
    <source>
        <dbReference type="ARBA" id="ARBA00023209"/>
    </source>
</evidence>
<comment type="caution">
    <text evidence="13">The sequence shown here is derived from an EMBL/GenBank/DDBJ whole genome shotgun (WGS) entry which is preliminary data.</text>
</comment>
<evidence type="ECO:0000256" key="5">
    <source>
        <dbReference type="ARBA" id="ARBA00022692"/>
    </source>
</evidence>
<dbReference type="Proteomes" id="UP000807353">
    <property type="component" value="Unassembled WGS sequence"/>
</dbReference>
<dbReference type="Pfam" id="PF04191">
    <property type="entry name" value="PEMT"/>
    <property type="match status" value="1"/>
</dbReference>
<keyword evidence="5 12" id="KW-0812">Transmembrane</keyword>
<dbReference type="Gene3D" id="1.20.120.1630">
    <property type="match status" value="1"/>
</dbReference>
<accession>A0A9P5YCT0</accession>
<dbReference type="GO" id="GO:0032259">
    <property type="term" value="P:methylation"/>
    <property type="evidence" value="ECO:0007669"/>
    <property type="project" value="UniProtKB-KW"/>
</dbReference>
<name>A0A9P5YCT0_9AGAR</name>
<dbReference type="PANTHER" id="PTHR12714:SF9">
    <property type="entry name" value="PROTEIN-S-ISOPRENYLCYSTEINE O-METHYLTRANSFERASE"/>
    <property type="match status" value="1"/>
</dbReference>
<evidence type="ECO:0000256" key="1">
    <source>
        <dbReference type="ARBA" id="ARBA00004127"/>
    </source>
</evidence>
<dbReference type="PANTHER" id="PTHR12714">
    <property type="entry name" value="PROTEIN-S ISOPRENYLCYSTEINE O-METHYLTRANSFERASE"/>
    <property type="match status" value="1"/>
</dbReference>
<comment type="subcellular location">
    <subcellularLocation>
        <location evidence="1">Endomembrane system</location>
        <topology evidence="1">Multi-pass membrane protein</topology>
    </subcellularLocation>
</comment>
<feature type="transmembrane region" description="Helical" evidence="12">
    <location>
        <begin position="172"/>
        <end position="195"/>
    </location>
</feature>
<dbReference type="InterPro" id="IPR007318">
    <property type="entry name" value="Phopholipid_MeTrfase"/>
</dbReference>
<keyword evidence="9 12" id="KW-0472">Membrane</keyword>
<keyword evidence="4" id="KW-0949">S-adenosyl-L-methionine</keyword>
<keyword evidence="2" id="KW-0444">Lipid biosynthesis</keyword>
<keyword evidence="14" id="KW-1185">Reference proteome</keyword>
<evidence type="ECO:0000256" key="6">
    <source>
        <dbReference type="ARBA" id="ARBA00022824"/>
    </source>
</evidence>
<keyword evidence="10" id="KW-0594">Phospholipid biosynthesis</keyword>